<keyword evidence="3 7" id="KW-0479">Metal-binding</keyword>
<dbReference type="HAMAP" id="MF_00009">
    <property type="entry name" value="Endoribonucl_YbeY"/>
    <property type="match status" value="1"/>
</dbReference>
<dbReference type="RefSeq" id="WP_369312589.1">
    <property type="nucleotide sequence ID" value="NZ_JBEHZE010000001.1"/>
</dbReference>
<gene>
    <name evidence="7 8" type="primary">ybeY</name>
    <name evidence="8" type="ORF">ABFZ84_03800</name>
</gene>
<proteinExistence type="inferred from homology"/>
<keyword evidence="4 7" id="KW-0255">Endonuclease</keyword>
<evidence type="ECO:0000256" key="5">
    <source>
        <dbReference type="ARBA" id="ARBA00022801"/>
    </source>
</evidence>
<keyword evidence="7" id="KW-0963">Cytoplasm</keyword>
<dbReference type="EC" id="3.1.-.-" evidence="7"/>
<keyword evidence="5 7" id="KW-0378">Hydrolase</keyword>
<name>A0ABV3Z2C7_9PROT</name>
<feature type="binding site" evidence="7">
    <location>
        <position position="122"/>
    </location>
    <ligand>
        <name>Zn(2+)</name>
        <dbReference type="ChEBI" id="CHEBI:29105"/>
        <note>catalytic</note>
    </ligand>
</feature>
<comment type="subcellular location">
    <subcellularLocation>
        <location evidence="7">Cytoplasm</location>
    </subcellularLocation>
</comment>
<dbReference type="Pfam" id="PF02130">
    <property type="entry name" value="YbeY"/>
    <property type="match status" value="1"/>
</dbReference>
<accession>A0ABV3Z2C7</accession>
<feature type="binding site" evidence="7">
    <location>
        <position position="132"/>
    </location>
    <ligand>
        <name>Zn(2+)</name>
        <dbReference type="ChEBI" id="CHEBI:29105"/>
        <note>catalytic</note>
    </ligand>
</feature>
<evidence type="ECO:0000313" key="9">
    <source>
        <dbReference type="Proteomes" id="UP001560685"/>
    </source>
</evidence>
<evidence type="ECO:0000256" key="6">
    <source>
        <dbReference type="ARBA" id="ARBA00022833"/>
    </source>
</evidence>
<dbReference type="InterPro" id="IPR002036">
    <property type="entry name" value="YbeY"/>
</dbReference>
<dbReference type="Proteomes" id="UP001560685">
    <property type="component" value="Unassembled WGS sequence"/>
</dbReference>
<protein>
    <recommendedName>
        <fullName evidence="7">Endoribonuclease YbeY</fullName>
        <ecNumber evidence="7">3.1.-.-</ecNumber>
    </recommendedName>
</protein>
<feature type="binding site" evidence="7">
    <location>
        <position position="126"/>
    </location>
    <ligand>
        <name>Zn(2+)</name>
        <dbReference type="ChEBI" id="CHEBI:29105"/>
        <note>catalytic</note>
    </ligand>
</feature>
<reference evidence="8 9" key="1">
    <citation type="submission" date="2024-05" db="EMBL/GenBank/DDBJ databases">
        <title>Three bacterial strains, DH-69, EH-24, and ECK-19 isolated from coastal sediments.</title>
        <authorList>
            <person name="Ye Y.-Q."/>
            <person name="Du Z.-J."/>
        </authorList>
    </citation>
    <scope>NUCLEOTIDE SEQUENCE [LARGE SCALE GENOMIC DNA]</scope>
    <source>
        <strain evidence="8 9">ECK-19</strain>
    </source>
</reference>
<dbReference type="InterPro" id="IPR023091">
    <property type="entry name" value="MetalPrtase_cat_dom_sf_prd"/>
</dbReference>
<dbReference type="SUPFAM" id="SSF55486">
    <property type="entry name" value="Metalloproteases ('zincins'), catalytic domain"/>
    <property type="match status" value="1"/>
</dbReference>
<dbReference type="PANTHER" id="PTHR46986:SF1">
    <property type="entry name" value="ENDORIBONUCLEASE YBEY, CHLOROPLASTIC"/>
    <property type="match status" value="1"/>
</dbReference>
<keyword evidence="6 7" id="KW-0862">Zinc</keyword>
<dbReference type="EMBL" id="JBEHZE010000001">
    <property type="protein sequence ID" value="MEX6632663.1"/>
    <property type="molecule type" value="Genomic_DNA"/>
</dbReference>
<evidence type="ECO:0000256" key="2">
    <source>
        <dbReference type="ARBA" id="ARBA00022722"/>
    </source>
</evidence>
<keyword evidence="7" id="KW-0690">Ribosome biogenesis</keyword>
<evidence type="ECO:0000256" key="7">
    <source>
        <dbReference type="HAMAP-Rule" id="MF_00009"/>
    </source>
</evidence>
<comment type="caution">
    <text evidence="8">The sequence shown here is derived from an EMBL/GenBank/DDBJ whole genome shotgun (WGS) entry which is preliminary data.</text>
</comment>
<evidence type="ECO:0000313" key="8">
    <source>
        <dbReference type="EMBL" id="MEX6632663.1"/>
    </source>
</evidence>
<keyword evidence="9" id="KW-1185">Reference proteome</keyword>
<keyword evidence="7" id="KW-0698">rRNA processing</keyword>
<dbReference type="InterPro" id="IPR020549">
    <property type="entry name" value="YbeY_CS"/>
</dbReference>
<comment type="cofactor">
    <cofactor evidence="7">
        <name>Zn(2+)</name>
        <dbReference type="ChEBI" id="CHEBI:29105"/>
    </cofactor>
    <text evidence="7">Binds 1 zinc ion.</text>
</comment>
<dbReference type="NCBIfam" id="TIGR00043">
    <property type="entry name" value="rRNA maturation RNase YbeY"/>
    <property type="match status" value="1"/>
</dbReference>
<dbReference type="PANTHER" id="PTHR46986">
    <property type="entry name" value="ENDORIBONUCLEASE YBEY, CHLOROPLASTIC"/>
    <property type="match status" value="1"/>
</dbReference>
<dbReference type="PROSITE" id="PS01306">
    <property type="entry name" value="UPF0054"/>
    <property type="match status" value="1"/>
</dbReference>
<organism evidence="8 9">
    <name type="scientific">Hyphococcus lacteus</name>
    <dbReference type="NCBI Taxonomy" id="3143536"/>
    <lineage>
        <taxon>Bacteria</taxon>
        <taxon>Pseudomonadati</taxon>
        <taxon>Pseudomonadota</taxon>
        <taxon>Alphaproteobacteria</taxon>
        <taxon>Parvularculales</taxon>
        <taxon>Parvularculaceae</taxon>
        <taxon>Hyphococcus</taxon>
    </lineage>
</organism>
<evidence type="ECO:0000256" key="3">
    <source>
        <dbReference type="ARBA" id="ARBA00022723"/>
    </source>
</evidence>
<evidence type="ECO:0000256" key="4">
    <source>
        <dbReference type="ARBA" id="ARBA00022759"/>
    </source>
</evidence>
<sequence length="164" mass="17823">MTGTDISGSITPTMIECVIEDEVWREALADVDVLAGECYRAATALEPDISGEIALMLCDDEAIQALNLRFRGKDNATNVLSFPSGEETGFLGDIALARETCVREAALGMLSLRDHVAHLIIHGMLHLIGYDHETDDEAVLMEARETEILRTMGIADPYGASQND</sequence>
<keyword evidence="2 7" id="KW-0540">Nuclease</keyword>
<dbReference type="Gene3D" id="3.40.390.30">
    <property type="entry name" value="Metalloproteases ('zincins'), catalytic domain"/>
    <property type="match status" value="1"/>
</dbReference>
<comment type="function">
    <text evidence="7">Single strand-specific metallo-endoribonuclease involved in late-stage 70S ribosome quality control and in maturation of the 3' terminus of the 16S rRNA.</text>
</comment>
<comment type="similarity">
    <text evidence="1 7">Belongs to the endoribonuclease YbeY family.</text>
</comment>
<evidence type="ECO:0000256" key="1">
    <source>
        <dbReference type="ARBA" id="ARBA00010875"/>
    </source>
</evidence>